<dbReference type="InterPro" id="IPR052017">
    <property type="entry name" value="TSUP"/>
</dbReference>
<reference evidence="9 10" key="1">
    <citation type="submission" date="2017-05" db="EMBL/GenBank/DDBJ databases">
        <title>Full genome sequence of Pseudorhodoplanes sinuspersici.</title>
        <authorList>
            <person name="Dastgheib S.M.M."/>
            <person name="Shavandi M."/>
            <person name="Tirandaz H."/>
        </authorList>
    </citation>
    <scope>NUCLEOTIDE SEQUENCE [LARGE SCALE GENOMIC DNA]</scope>
    <source>
        <strain evidence="9 10">RIPI110</strain>
    </source>
</reference>
<evidence type="ECO:0000313" key="9">
    <source>
        <dbReference type="EMBL" id="ARP99322.1"/>
    </source>
</evidence>
<feature type="transmembrane region" description="Helical" evidence="8">
    <location>
        <begin position="166"/>
        <end position="184"/>
    </location>
</feature>
<feature type="transmembrane region" description="Helical" evidence="8">
    <location>
        <begin position="196"/>
        <end position="215"/>
    </location>
</feature>
<evidence type="ECO:0000313" key="10">
    <source>
        <dbReference type="Proteomes" id="UP000194137"/>
    </source>
</evidence>
<dbReference type="STRING" id="1235591.CAK95_09680"/>
<dbReference type="AlphaFoldDB" id="A0A1W6ZPT2"/>
<evidence type="ECO:0000256" key="7">
    <source>
        <dbReference type="ARBA" id="ARBA00023136"/>
    </source>
</evidence>
<dbReference type="InterPro" id="IPR002781">
    <property type="entry name" value="TM_pro_TauE-like"/>
</dbReference>
<name>A0A1W6ZPT2_9HYPH</name>
<evidence type="ECO:0000256" key="8">
    <source>
        <dbReference type="RuleBase" id="RU363041"/>
    </source>
</evidence>
<dbReference type="Pfam" id="PF01925">
    <property type="entry name" value="TauE"/>
    <property type="match status" value="1"/>
</dbReference>
<feature type="transmembrane region" description="Helical" evidence="8">
    <location>
        <begin position="29"/>
        <end position="51"/>
    </location>
</feature>
<comment type="subcellular location">
    <subcellularLocation>
        <location evidence="1 8">Cell membrane</location>
        <topology evidence="1 8">Multi-pass membrane protein</topology>
    </subcellularLocation>
</comment>
<dbReference type="EMBL" id="CP021112">
    <property type="protein sequence ID" value="ARP99322.1"/>
    <property type="molecule type" value="Genomic_DNA"/>
</dbReference>
<keyword evidence="3" id="KW-0813">Transport</keyword>
<proteinExistence type="inferred from homology"/>
<keyword evidence="5 8" id="KW-0812">Transmembrane</keyword>
<dbReference type="PANTHER" id="PTHR30269:SF37">
    <property type="entry name" value="MEMBRANE TRANSPORTER PROTEIN"/>
    <property type="match status" value="1"/>
</dbReference>
<evidence type="ECO:0000256" key="1">
    <source>
        <dbReference type="ARBA" id="ARBA00004651"/>
    </source>
</evidence>
<evidence type="ECO:0000256" key="4">
    <source>
        <dbReference type="ARBA" id="ARBA00022475"/>
    </source>
</evidence>
<evidence type="ECO:0000256" key="6">
    <source>
        <dbReference type="ARBA" id="ARBA00022989"/>
    </source>
</evidence>
<comment type="similarity">
    <text evidence="2 8">Belongs to the 4-toluene sulfonate uptake permease (TSUP) (TC 2.A.102) family.</text>
</comment>
<organism evidence="9 10">
    <name type="scientific">Pseudorhodoplanes sinuspersici</name>
    <dbReference type="NCBI Taxonomy" id="1235591"/>
    <lineage>
        <taxon>Bacteria</taxon>
        <taxon>Pseudomonadati</taxon>
        <taxon>Pseudomonadota</taxon>
        <taxon>Alphaproteobacteria</taxon>
        <taxon>Hyphomicrobiales</taxon>
        <taxon>Pseudorhodoplanes</taxon>
    </lineage>
</organism>
<evidence type="ECO:0000256" key="3">
    <source>
        <dbReference type="ARBA" id="ARBA00022448"/>
    </source>
</evidence>
<keyword evidence="10" id="KW-1185">Reference proteome</keyword>
<dbReference type="KEGG" id="psin:CAK95_09680"/>
<dbReference type="PANTHER" id="PTHR30269">
    <property type="entry name" value="TRANSMEMBRANE PROTEIN YFCA"/>
    <property type="match status" value="1"/>
</dbReference>
<dbReference type="GO" id="GO:0005886">
    <property type="term" value="C:plasma membrane"/>
    <property type="evidence" value="ECO:0007669"/>
    <property type="project" value="UniProtKB-SubCell"/>
</dbReference>
<evidence type="ECO:0000256" key="5">
    <source>
        <dbReference type="ARBA" id="ARBA00022692"/>
    </source>
</evidence>
<keyword evidence="4 8" id="KW-1003">Cell membrane</keyword>
<keyword evidence="6 8" id="KW-1133">Transmembrane helix</keyword>
<keyword evidence="7 8" id="KW-0472">Membrane</keyword>
<dbReference type="OrthoDB" id="8421744at2"/>
<accession>A0A1W6ZPT2</accession>
<feature type="transmembrane region" description="Helical" evidence="8">
    <location>
        <begin position="96"/>
        <end position="114"/>
    </location>
</feature>
<dbReference type="RefSeq" id="WP_086087731.1">
    <property type="nucleotide sequence ID" value="NZ_CP021112.1"/>
</dbReference>
<protein>
    <recommendedName>
        <fullName evidence="8">Probable membrane transporter protein</fullName>
    </recommendedName>
</protein>
<gene>
    <name evidence="9" type="ORF">CAK95_09680</name>
</gene>
<evidence type="ECO:0000256" key="2">
    <source>
        <dbReference type="ARBA" id="ARBA00009142"/>
    </source>
</evidence>
<feature type="transmembrane region" description="Helical" evidence="8">
    <location>
        <begin position="227"/>
        <end position="247"/>
    </location>
</feature>
<dbReference type="Proteomes" id="UP000194137">
    <property type="component" value="Chromosome"/>
</dbReference>
<feature type="transmembrane region" description="Helical" evidence="8">
    <location>
        <begin position="72"/>
        <end position="90"/>
    </location>
</feature>
<sequence>MDGFVLFLFLFAAFLGGFASGLAGFAMGFVVSGIWLHLITPIQTTALIAGYGLWTQGYGVWKLRHALSLRKVAPFIIGGIIGVPIGTVLLTYAEPAYLRLGVGLLLVVYGIYGLSKPAFKPLKAAVATDGGVGFANGVLCGLTGLPGFIITVWCQMRGWNKDEQRAVFQPVMLAAIIMTVISLAASGSMTAETVKLYLLGLPALLAGLWIGFRLYGKFDDAAFRKVVLLFLLLAGLALTAVAGWPILRPG</sequence>